<feature type="region of interest" description="Disordered" evidence="2">
    <location>
        <begin position="1"/>
        <end position="35"/>
    </location>
</feature>
<protein>
    <submittedName>
        <fullName evidence="3">Uncharacterized protein</fullName>
    </submittedName>
</protein>
<gene>
    <name evidence="3" type="ORF">CSHISOI_02203</name>
</gene>
<accession>A0A5Q4C317</accession>
<sequence length="374" mass="42997">MARRGSSQEPTPNDPPFARETCHSCAPPDQPTTRVSSRTTCEAVSDLAPDNLIVGWSRLENGVFIQRKPFLFFGDQFASNPLPAQFHPSTGASATEPAPMPLPPTRLCLVVYLVISETTLGIPLSKLPPHRRGNDRMATRRWYLETSPDGRYQFVSLKRSRSHHYDRRHHHHHHHHDPQPPSPSPPPPHRCCRDDCAHVTREEWNDLVERERKLREVNDGLARENYSLKCNLQASNNEGQRLSGLVTALQAENQLLREEIASLRCSIDSSSDNAAKYLRENERLKHKLSKVEKERDGLLARVRELSRHAQHGLLERIEEVKRLALAWERKFDAVDDHNKRLRRDLEAQRCLIADQEVKIRLKDVWLGICLIKFL</sequence>
<feature type="coiled-coil region" evidence="1">
    <location>
        <begin position="246"/>
        <end position="308"/>
    </location>
</feature>
<feature type="compositionally biased region" description="Polar residues" evidence="2">
    <location>
        <begin position="1"/>
        <end position="11"/>
    </location>
</feature>
<dbReference type="EMBL" id="PUHP01000107">
    <property type="protein sequence ID" value="TQN73279.1"/>
    <property type="molecule type" value="Genomic_DNA"/>
</dbReference>
<feature type="region of interest" description="Disordered" evidence="2">
    <location>
        <begin position="163"/>
        <end position="190"/>
    </location>
</feature>
<evidence type="ECO:0000256" key="1">
    <source>
        <dbReference type="SAM" id="Coils"/>
    </source>
</evidence>
<reference evidence="3 4" key="1">
    <citation type="journal article" date="2019" name="Sci. Rep.">
        <title>Colletotrichum shisoi sp. nov., an anthracnose pathogen of Perilla frutescens in Japan: molecular phylogenetic, morphological and genomic evidence.</title>
        <authorList>
            <person name="Gan P."/>
            <person name="Tsushima A."/>
            <person name="Hiroyama R."/>
            <person name="Narusaka M."/>
            <person name="Takano Y."/>
            <person name="Narusaka Y."/>
            <person name="Kawaradani M."/>
            <person name="Damm U."/>
            <person name="Shirasu K."/>
        </authorList>
    </citation>
    <scope>NUCLEOTIDE SEQUENCE [LARGE SCALE GENOMIC DNA]</scope>
    <source>
        <strain evidence="3 4">PG-2018a</strain>
    </source>
</reference>
<proteinExistence type="predicted"/>
<feature type="compositionally biased region" description="Basic residues" evidence="2">
    <location>
        <begin position="163"/>
        <end position="176"/>
    </location>
</feature>
<keyword evidence="1" id="KW-0175">Coiled coil</keyword>
<evidence type="ECO:0000313" key="4">
    <source>
        <dbReference type="Proteomes" id="UP000326340"/>
    </source>
</evidence>
<dbReference type="OrthoDB" id="4741350at2759"/>
<dbReference type="AlphaFoldDB" id="A0A5Q4C317"/>
<evidence type="ECO:0000313" key="3">
    <source>
        <dbReference type="EMBL" id="TQN73279.1"/>
    </source>
</evidence>
<feature type="non-terminal residue" evidence="3">
    <location>
        <position position="374"/>
    </location>
</feature>
<dbReference type="Proteomes" id="UP000326340">
    <property type="component" value="Unassembled WGS sequence"/>
</dbReference>
<evidence type="ECO:0000256" key="2">
    <source>
        <dbReference type="SAM" id="MobiDB-lite"/>
    </source>
</evidence>
<name>A0A5Q4C317_9PEZI</name>
<comment type="caution">
    <text evidence="3">The sequence shown here is derived from an EMBL/GenBank/DDBJ whole genome shotgun (WGS) entry which is preliminary data.</text>
</comment>
<keyword evidence="4" id="KW-1185">Reference proteome</keyword>
<organism evidence="3 4">
    <name type="scientific">Colletotrichum shisoi</name>
    <dbReference type="NCBI Taxonomy" id="2078593"/>
    <lineage>
        <taxon>Eukaryota</taxon>
        <taxon>Fungi</taxon>
        <taxon>Dikarya</taxon>
        <taxon>Ascomycota</taxon>
        <taxon>Pezizomycotina</taxon>
        <taxon>Sordariomycetes</taxon>
        <taxon>Hypocreomycetidae</taxon>
        <taxon>Glomerellales</taxon>
        <taxon>Glomerellaceae</taxon>
        <taxon>Colletotrichum</taxon>
        <taxon>Colletotrichum destructivum species complex</taxon>
    </lineage>
</organism>
<feature type="compositionally biased region" description="Pro residues" evidence="2">
    <location>
        <begin position="179"/>
        <end position="189"/>
    </location>
</feature>
<dbReference type="Gene3D" id="6.10.250.3110">
    <property type="match status" value="1"/>
</dbReference>